<sequence length="38" mass="4421">MYLVLVCPSSVYSFIMLRMPDSDHALECAITLYQYSPY</sequence>
<reference evidence="1" key="2">
    <citation type="journal article" date="2015" name="Data Brief">
        <title>Shoot transcriptome of the giant reed, Arundo donax.</title>
        <authorList>
            <person name="Barrero R.A."/>
            <person name="Guerrero F.D."/>
            <person name="Moolhuijzen P."/>
            <person name="Goolsby J.A."/>
            <person name="Tidwell J."/>
            <person name="Bellgard S.E."/>
            <person name="Bellgard M.I."/>
        </authorList>
    </citation>
    <scope>NUCLEOTIDE SEQUENCE</scope>
    <source>
        <tissue evidence="1">Shoot tissue taken approximately 20 cm above the soil surface</tissue>
    </source>
</reference>
<evidence type="ECO:0000313" key="1">
    <source>
        <dbReference type="EMBL" id="JAD68978.1"/>
    </source>
</evidence>
<reference evidence="1" key="1">
    <citation type="submission" date="2014-09" db="EMBL/GenBank/DDBJ databases">
        <authorList>
            <person name="Magalhaes I.L.F."/>
            <person name="Oliveira U."/>
            <person name="Santos F.R."/>
            <person name="Vidigal T.H.D.A."/>
            <person name="Brescovit A.D."/>
            <person name="Santos A.J."/>
        </authorList>
    </citation>
    <scope>NUCLEOTIDE SEQUENCE</scope>
    <source>
        <tissue evidence="1">Shoot tissue taken approximately 20 cm above the soil surface</tissue>
    </source>
</reference>
<organism evidence="1">
    <name type="scientific">Arundo donax</name>
    <name type="common">Giant reed</name>
    <name type="synonym">Donax arundinaceus</name>
    <dbReference type="NCBI Taxonomy" id="35708"/>
    <lineage>
        <taxon>Eukaryota</taxon>
        <taxon>Viridiplantae</taxon>
        <taxon>Streptophyta</taxon>
        <taxon>Embryophyta</taxon>
        <taxon>Tracheophyta</taxon>
        <taxon>Spermatophyta</taxon>
        <taxon>Magnoliopsida</taxon>
        <taxon>Liliopsida</taxon>
        <taxon>Poales</taxon>
        <taxon>Poaceae</taxon>
        <taxon>PACMAD clade</taxon>
        <taxon>Arundinoideae</taxon>
        <taxon>Arundineae</taxon>
        <taxon>Arundo</taxon>
    </lineage>
</organism>
<dbReference type="AlphaFoldDB" id="A0A0A9C3E0"/>
<accession>A0A0A9C3E0</accession>
<proteinExistence type="predicted"/>
<name>A0A0A9C3E0_ARUDO</name>
<dbReference type="EMBL" id="GBRH01228917">
    <property type="protein sequence ID" value="JAD68978.1"/>
    <property type="molecule type" value="Transcribed_RNA"/>
</dbReference>
<protein>
    <submittedName>
        <fullName evidence="1">Uncharacterized protein</fullName>
    </submittedName>
</protein>